<keyword evidence="3" id="KW-0963">Cytoplasm</keyword>
<evidence type="ECO:0000256" key="3">
    <source>
        <dbReference type="ARBA" id="ARBA00022490"/>
    </source>
</evidence>
<feature type="compositionally biased region" description="Polar residues" evidence="6">
    <location>
        <begin position="214"/>
        <end position="223"/>
    </location>
</feature>
<feature type="region of interest" description="Disordered" evidence="6">
    <location>
        <begin position="458"/>
        <end position="509"/>
    </location>
</feature>
<evidence type="ECO:0000313" key="9">
    <source>
        <dbReference type="Proteomes" id="UP001314229"/>
    </source>
</evidence>
<comment type="caution">
    <text evidence="8">The sequence shown here is derived from an EMBL/GenBank/DDBJ whole genome shotgun (WGS) entry which is preliminary data.</text>
</comment>
<comment type="subcellular location">
    <subcellularLocation>
        <location evidence="1">Cytoplasm</location>
        <location evidence="1">Cytoskeleton</location>
    </subcellularLocation>
</comment>
<protein>
    <submittedName>
        <fullName evidence="8">Cytoskeleton-associated protein 2</fullName>
    </submittedName>
</protein>
<evidence type="ECO:0000313" key="8">
    <source>
        <dbReference type="EMBL" id="CAK6969541.1"/>
    </source>
</evidence>
<comment type="similarity">
    <text evidence="2">Belongs to the CKAP2 family.</text>
</comment>
<evidence type="ECO:0000256" key="6">
    <source>
        <dbReference type="SAM" id="MobiDB-lite"/>
    </source>
</evidence>
<name>A0AAV1PH50_SCOSC</name>
<organism evidence="8 9">
    <name type="scientific">Scomber scombrus</name>
    <name type="common">Atlantic mackerel</name>
    <name type="synonym">Scomber vernalis</name>
    <dbReference type="NCBI Taxonomy" id="13677"/>
    <lineage>
        <taxon>Eukaryota</taxon>
        <taxon>Metazoa</taxon>
        <taxon>Chordata</taxon>
        <taxon>Craniata</taxon>
        <taxon>Vertebrata</taxon>
        <taxon>Euteleostomi</taxon>
        <taxon>Actinopterygii</taxon>
        <taxon>Neopterygii</taxon>
        <taxon>Teleostei</taxon>
        <taxon>Neoteleostei</taxon>
        <taxon>Acanthomorphata</taxon>
        <taxon>Pelagiaria</taxon>
        <taxon>Scombriformes</taxon>
        <taxon>Scombridae</taxon>
        <taxon>Scomber</taxon>
    </lineage>
</organism>
<dbReference type="Pfam" id="PF15297">
    <property type="entry name" value="CKAP2_C"/>
    <property type="match status" value="2"/>
</dbReference>
<gene>
    <name evidence="8" type="ORF">FSCOSCO3_A035116</name>
</gene>
<keyword evidence="5" id="KW-0206">Cytoskeleton</keyword>
<proteinExistence type="inferred from homology"/>
<dbReference type="PANTHER" id="PTHR16076">
    <property type="entry name" value="CYTOSKELETON ASSOCIATED PROTEIN 2-RELATED"/>
    <property type="match status" value="1"/>
</dbReference>
<feature type="domain" description="Cytoskeleton-associated protein 2 C-terminal" evidence="7">
    <location>
        <begin position="279"/>
        <end position="322"/>
    </location>
</feature>
<dbReference type="InterPro" id="IPR029197">
    <property type="entry name" value="CKAP2_C"/>
</dbReference>
<feature type="domain" description="Cytoskeleton-associated protein 2 C-terminal" evidence="7">
    <location>
        <begin position="454"/>
        <end position="609"/>
    </location>
</feature>
<feature type="compositionally biased region" description="Polar residues" evidence="6">
    <location>
        <begin position="239"/>
        <end position="263"/>
    </location>
</feature>
<feature type="compositionally biased region" description="Low complexity" evidence="6">
    <location>
        <begin position="155"/>
        <end position="164"/>
    </location>
</feature>
<dbReference type="InterPro" id="IPR026165">
    <property type="entry name" value="CKAP2_fam"/>
</dbReference>
<feature type="region of interest" description="Disordered" evidence="6">
    <location>
        <begin position="1"/>
        <end position="70"/>
    </location>
</feature>
<reference evidence="8 9" key="1">
    <citation type="submission" date="2024-01" db="EMBL/GenBank/DDBJ databases">
        <authorList>
            <person name="Alioto T."/>
            <person name="Alioto T."/>
            <person name="Gomez Garrido J."/>
        </authorList>
    </citation>
    <scope>NUCLEOTIDE SEQUENCE [LARGE SCALE GENOMIC DNA]</scope>
</reference>
<feature type="compositionally biased region" description="Basic and acidic residues" evidence="6">
    <location>
        <begin position="469"/>
        <end position="489"/>
    </location>
</feature>
<dbReference type="EMBL" id="CAWUFR010000137">
    <property type="protein sequence ID" value="CAK6969541.1"/>
    <property type="molecule type" value="Genomic_DNA"/>
</dbReference>
<evidence type="ECO:0000256" key="5">
    <source>
        <dbReference type="ARBA" id="ARBA00023212"/>
    </source>
</evidence>
<evidence type="ECO:0000256" key="4">
    <source>
        <dbReference type="ARBA" id="ARBA00022553"/>
    </source>
</evidence>
<feature type="compositionally biased region" description="Low complexity" evidence="6">
    <location>
        <begin position="313"/>
        <end position="329"/>
    </location>
</feature>
<dbReference type="Proteomes" id="UP001314229">
    <property type="component" value="Unassembled WGS sequence"/>
</dbReference>
<evidence type="ECO:0000259" key="7">
    <source>
        <dbReference type="Pfam" id="PF15297"/>
    </source>
</evidence>
<accession>A0AAV1PH50</accession>
<feature type="region of interest" description="Disordered" evidence="6">
    <location>
        <begin position="310"/>
        <end position="362"/>
    </location>
</feature>
<sequence>MDNVTRRKYTNRKENKENAQPKHEIKSIKREFPKTTTSAGLLQVKRNEKEQTLGKSGPLKASAKPAYTRSASGDILKKVKSVQRDMKGVAVAAAAGGDAKQRQTHSRAFLSDQAVKHKKIAAEAPKPPAPVQSTKPAPGTYKGKVVQSKIGSIWKASAKAGGADPKPPAPKPESQRVGHFTKSRSRSVVELQGRRAPKPAPSRSKSVSDELAQASKSTVTSRPPTAFRSARPPVRTVPATLTSTSSRNTTAALTKASGTQSSKPKIPVTDKKVNKPPVTSTLSQYRYSMETVEERRAKLADWLASKGKTLKRPAVTAAASSKTKVSAPAELKPQSHPHVEPQPVAQCDPEPEPRLEAQKPDSPAAALCADILGAGLTTHSLTPVIMNTTLDLLENSDADLPVDPQDRVDDIVVNLCDALDAMETPSRCSDDLSQVTDECSNVEMEDGKLKDECEKVELKGETSEAVSEQPKDEQVRDGAEENDEQKVETDDGEEVESDDYEDDDDDEMENMPQMEDASVVKYSVKTTPYLQSVKKTIEGEVGASGSRRKSNIKDLKFLTPVRRSNRIQRKSSRLPSMLVDHDLCVSSLAELVKMDDDPNAYIYRKNPALLDDLPDQPRL</sequence>
<evidence type="ECO:0000256" key="2">
    <source>
        <dbReference type="ARBA" id="ARBA00009468"/>
    </source>
</evidence>
<keyword evidence="9" id="KW-1185">Reference proteome</keyword>
<dbReference type="PANTHER" id="PTHR16076:SF8">
    <property type="entry name" value="CYTOSKELETON-ASSOCIATED PROTEIN 2"/>
    <property type="match status" value="1"/>
</dbReference>
<dbReference type="AlphaFoldDB" id="A0AAV1PH50"/>
<keyword evidence="4" id="KW-0597">Phosphoprotein</keyword>
<evidence type="ECO:0000256" key="1">
    <source>
        <dbReference type="ARBA" id="ARBA00004245"/>
    </source>
</evidence>
<dbReference type="GO" id="GO:0007026">
    <property type="term" value="P:negative regulation of microtubule depolymerization"/>
    <property type="evidence" value="ECO:0007669"/>
    <property type="project" value="TreeGrafter"/>
</dbReference>
<feature type="compositionally biased region" description="Acidic residues" evidence="6">
    <location>
        <begin position="490"/>
        <end position="509"/>
    </location>
</feature>
<feature type="compositionally biased region" description="Basic and acidic residues" evidence="6">
    <location>
        <begin position="11"/>
        <end position="33"/>
    </location>
</feature>
<dbReference type="GO" id="GO:0015630">
    <property type="term" value="C:microtubule cytoskeleton"/>
    <property type="evidence" value="ECO:0007669"/>
    <property type="project" value="TreeGrafter"/>
</dbReference>
<feature type="compositionally biased region" description="Basic residues" evidence="6">
    <location>
        <begin position="1"/>
        <end position="10"/>
    </location>
</feature>
<feature type="region of interest" description="Disordered" evidence="6">
    <location>
        <begin position="93"/>
        <end position="279"/>
    </location>
</feature>